<sequence>MSHSIMRSGMTSPARAFMSRPSQRSILKRSAPSALSPTALPFHASFSMLSPGPKSPHVHFMHTPQLVATFVTHSSENYDRAPIKVSPNPLALPERGARFFSPTVENFKLAPPPPPKAAALQRLNSILKTSQCASPAITDFPDPRSPQAAAAAAPSFQQIRFASFAATRQPRDLAMSMSSYPRSPYPSAPLSPAETMESQQIEGRARRMSDPSAKATRSRSHEAQTRSSRATVPPSPLKSSFKPQGLQRSHKPTPLALNSAESTSSLSNAFWDAMTLEGETPMVTALEYPESAVQMEDIDLQSPSFVKSPKVKTPAPALMFGGQDGSVWSPSAVAPKKTAARDMLLRSALMSPAKAAFTKPKQVKRAIIASPSPNDPFAAFPSFAAALTLDVSSIPLARPSRVLQYA</sequence>
<feature type="compositionally biased region" description="Polar residues" evidence="1">
    <location>
        <begin position="1"/>
        <end position="11"/>
    </location>
</feature>
<accession>A0A5C3KDK1</accession>
<dbReference type="STRING" id="230819.A0A5C3KDK1"/>
<gene>
    <name evidence="2" type="ORF">FA15DRAFT_649807</name>
</gene>
<organism evidence="2 3">
    <name type="scientific">Coprinopsis marcescibilis</name>
    <name type="common">Agaric fungus</name>
    <name type="synonym">Psathyrella marcescibilis</name>
    <dbReference type="NCBI Taxonomy" id="230819"/>
    <lineage>
        <taxon>Eukaryota</taxon>
        <taxon>Fungi</taxon>
        <taxon>Dikarya</taxon>
        <taxon>Basidiomycota</taxon>
        <taxon>Agaricomycotina</taxon>
        <taxon>Agaricomycetes</taxon>
        <taxon>Agaricomycetidae</taxon>
        <taxon>Agaricales</taxon>
        <taxon>Agaricineae</taxon>
        <taxon>Psathyrellaceae</taxon>
        <taxon>Coprinopsis</taxon>
    </lineage>
</organism>
<protein>
    <submittedName>
        <fullName evidence="2">Uncharacterized protein</fullName>
    </submittedName>
</protein>
<reference evidence="2 3" key="1">
    <citation type="journal article" date="2019" name="Nat. Ecol. Evol.">
        <title>Megaphylogeny resolves global patterns of mushroom evolution.</title>
        <authorList>
            <person name="Varga T."/>
            <person name="Krizsan K."/>
            <person name="Foldi C."/>
            <person name="Dima B."/>
            <person name="Sanchez-Garcia M."/>
            <person name="Sanchez-Ramirez S."/>
            <person name="Szollosi G.J."/>
            <person name="Szarkandi J.G."/>
            <person name="Papp V."/>
            <person name="Albert L."/>
            <person name="Andreopoulos W."/>
            <person name="Angelini C."/>
            <person name="Antonin V."/>
            <person name="Barry K.W."/>
            <person name="Bougher N.L."/>
            <person name="Buchanan P."/>
            <person name="Buyck B."/>
            <person name="Bense V."/>
            <person name="Catcheside P."/>
            <person name="Chovatia M."/>
            <person name="Cooper J."/>
            <person name="Damon W."/>
            <person name="Desjardin D."/>
            <person name="Finy P."/>
            <person name="Geml J."/>
            <person name="Haridas S."/>
            <person name="Hughes K."/>
            <person name="Justo A."/>
            <person name="Karasinski D."/>
            <person name="Kautmanova I."/>
            <person name="Kiss B."/>
            <person name="Kocsube S."/>
            <person name="Kotiranta H."/>
            <person name="LaButti K.M."/>
            <person name="Lechner B.E."/>
            <person name="Liimatainen K."/>
            <person name="Lipzen A."/>
            <person name="Lukacs Z."/>
            <person name="Mihaltcheva S."/>
            <person name="Morgado L.N."/>
            <person name="Niskanen T."/>
            <person name="Noordeloos M.E."/>
            <person name="Ohm R.A."/>
            <person name="Ortiz-Santana B."/>
            <person name="Ovrebo C."/>
            <person name="Racz N."/>
            <person name="Riley R."/>
            <person name="Savchenko A."/>
            <person name="Shiryaev A."/>
            <person name="Soop K."/>
            <person name="Spirin V."/>
            <person name="Szebenyi C."/>
            <person name="Tomsovsky M."/>
            <person name="Tulloss R.E."/>
            <person name="Uehling J."/>
            <person name="Grigoriev I.V."/>
            <person name="Vagvolgyi C."/>
            <person name="Papp T."/>
            <person name="Martin F.M."/>
            <person name="Miettinen O."/>
            <person name="Hibbett D.S."/>
            <person name="Nagy L.G."/>
        </authorList>
    </citation>
    <scope>NUCLEOTIDE SEQUENCE [LARGE SCALE GENOMIC DNA]</scope>
    <source>
        <strain evidence="2 3">CBS 121175</strain>
    </source>
</reference>
<dbReference type="Proteomes" id="UP000307440">
    <property type="component" value="Unassembled WGS sequence"/>
</dbReference>
<dbReference type="EMBL" id="ML210426">
    <property type="protein sequence ID" value="TFK18159.1"/>
    <property type="molecule type" value="Genomic_DNA"/>
</dbReference>
<name>A0A5C3KDK1_COPMA</name>
<evidence type="ECO:0000313" key="2">
    <source>
        <dbReference type="EMBL" id="TFK18159.1"/>
    </source>
</evidence>
<evidence type="ECO:0000256" key="1">
    <source>
        <dbReference type="SAM" id="MobiDB-lite"/>
    </source>
</evidence>
<feature type="region of interest" description="Disordered" evidence="1">
    <location>
        <begin position="1"/>
        <end position="31"/>
    </location>
</feature>
<evidence type="ECO:0000313" key="3">
    <source>
        <dbReference type="Proteomes" id="UP000307440"/>
    </source>
</evidence>
<keyword evidence="3" id="KW-1185">Reference proteome</keyword>
<dbReference type="OrthoDB" id="2911012at2759"/>
<proteinExistence type="predicted"/>
<dbReference type="AlphaFoldDB" id="A0A5C3KDK1"/>
<feature type="region of interest" description="Disordered" evidence="1">
    <location>
        <begin position="176"/>
        <end position="260"/>
    </location>
</feature>